<feature type="transmembrane region" description="Helical" evidence="6">
    <location>
        <begin position="271"/>
        <end position="288"/>
    </location>
</feature>
<dbReference type="AlphaFoldDB" id="A0A1Q3AHC2"/>
<dbReference type="Pfam" id="PF00916">
    <property type="entry name" value="Sulfate_transp"/>
    <property type="match status" value="1"/>
</dbReference>
<dbReference type="InterPro" id="IPR036513">
    <property type="entry name" value="STAS_dom_sf"/>
</dbReference>
<organism evidence="8 9">
    <name type="scientific">Zygosaccharomyces rouxii</name>
    <dbReference type="NCBI Taxonomy" id="4956"/>
    <lineage>
        <taxon>Eukaryota</taxon>
        <taxon>Fungi</taxon>
        <taxon>Dikarya</taxon>
        <taxon>Ascomycota</taxon>
        <taxon>Saccharomycotina</taxon>
        <taxon>Saccharomycetes</taxon>
        <taxon>Saccharomycetales</taxon>
        <taxon>Saccharomycetaceae</taxon>
        <taxon>Zygosaccharomyces</taxon>
    </lineage>
</organism>
<dbReference type="GO" id="GO:0016020">
    <property type="term" value="C:membrane"/>
    <property type="evidence" value="ECO:0007669"/>
    <property type="project" value="UniProtKB-SubCell"/>
</dbReference>
<dbReference type="GO" id="GO:0008271">
    <property type="term" value="F:secondary active sulfate transmembrane transporter activity"/>
    <property type="evidence" value="ECO:0007669"/>
    <property type="project" value="InterPro"/>
</dbReference>
<dbReference type="InterPro" id="IPR001902">
    <property type="entry name" value="SLC26A/SulP_fam"/>
</dbReference>
<dbReference type="InterPro" id="IPR011547">
    <property type="entry name" value="SLC26A/SulP_dom"/>
</dbReference>
<dbReference type="Gene3D" id="3.30.750.24">
    <property type="entry name" value="STAS domain"/>
    <property type="match status" value="1"/>
</dbReference>
<evidence type="ECO:0000313" key="9">
    <source>
        <dbReference type="Proteomes" id="UP000187013"/>
    </source>
</evidence>
<keyword evidence="2 6" id="KW-0812">Transmembrane</keyword>
<reference evidence="8 9" key="1">
    <citation type="submission" date="2016-08" db="EMBL/GenBank/DDBJ databases">
        <title>Draft genome sequence of allopolyploid Zygosaccharomyces rouxii.</title>
        <authorList>
            <person name="Watanabe J."/>
            <person name="Uehara K."/>
            <person name="Mogi Y."/>
            <person name="Tsukioka Y."/>
        </authorList>
    </citation>
    <scope>NUCLEOTIDE SEQUENCE [LARGE SCALE GENOMIC DNA]</scope>
    <source>
        <strain evidence="8 9">NBRC 110957</strain>
    </source>
</reference>
<dbReference type="CDD" id="cd07042">
    <property type="entry name" value="STAS_SulP_like_sulfate_transporter"/>
    <property type="match status" value="1"/>
</dbReference>
<accession>A0A1Q3AHC2</accession>
<evidence type="ECO:0000256" key="6">
    <source>
        <dbReference type="SAM" id="Phobius"/>
    </source>
</evidence>
<evidence type="ECO:0000256" key="5">
    <source>
        <dbReference type="SAM" id="MobiDB-lite"/>
    </source>
</evidence>
<dbReference type="PANTHER" id="PTHR11814">
    <property type="entry name" value="SULFATE TRANSPORTER"/>
    <property type="match status" value="1"/>
</dbReference>
<comment type="subcellular location">
    <subcellularLocation>
        <location evidence="1">Membrane</location>
        <topology evidence="1">Multi-pass membrane protein</topology>
    </subcellularLocation>
</comment>
<dbReference type="OrthoDB" id="427213at2759"/>
<evidence type="ECO:0000259" key="7">
    <source>
        <dbReference type="PROSITE" id="PS50801"/>
    </source>
</evidence>
<dbReference type="InterPro" id="IPR002645">
    <property type="entry name" value="STAS_dom"/>
</dbReference>
<dbReference type="EMBL" id="BDGX01000045">
    <property type="protein sequence ID" value="GAV54883.1"/>
    <property type="molecule type" value="Genomic_DNA"/>
</dbReference>
<protein>
    <recommendedName>
        <fullName evidence="7">STAS domain-containing protein</fullName>
    </recommendedName>
</protein>
<sequence length="735" mass="81030">MSPSSSSMLRDGSYSSRRDYGSNSCTSCESKPDRCPCKRSTVQYHKHFRPPTPIAESIMSSPANNVNHKKLNPSAIEIRPSIWDVLPYYLPCFSWLPNYNISKCIGDLIAGVSLASFQIPLALSFATSVAHVEPLCGLYSLAFTPFIYAILGSVPQMIVGPESAISLVVGQAVEKVTSHNPDLHALQLSAVITFISGGFLFFFGLCRLGFLGNVLSRALLRGFISSVGLVMIINSMISEFKLDKILKDLPVHYHTPFQKILFLLEYAPNNYHGPTTALSLSCILILIMTKTVKKKLMSRYRWVVFVPDILLLIIGTIFLSIKYRFKHNYSISTVGDFNTKGLDKLLNPLSSENRGLIPQLLSPGFITAMLGFFESTTASKSLGSSYDLAISSNRELVALGSMNLFSSVLGSLPAFGGYGRSKINAFSGAQTVMSGAFMGLLVLLTIRFLLPMIHYIPVCVLSVVTTMVGISLLEEAPADLMFHVRCFGYDELLVFTLTVLTTMFYSVEAGICIGCGYSIINIIKHSAKSRIQILARVQGTTRFVNSDDYLKRANRKNANENLDLEELEGCLIVKIPEPLTFTNTEDLKERLNRLEKFGSARVHPGARGRRSRTSTKYVIIDLNGMTYMDSSAAQILLEIVSAYKKRGVRVFLARVTIDARIRERLERSRVASLVESSVSMSVVGLHQDIYVSPYFPTIEDALSAIEDHESGNSSSNLTEDNLSLMSPSLVDSGIV</sequence>
<evidence type="ECO:0000256" key="3">
    <source>
        <dbReference type="ARBA" id="ARBA00022989"/>
    </source>
</evidence>
<feature type="transmembrane region" description="Helical" evidence="6">
    <location>
        <begin position="493"/>
        <end position="520"/>
    </location>
</feature>
<feature type="transmembrane region" description="Helical" evidence="6">
    <location>
        <begin position="300"/>
        <end position="321"/>
    </location>
</feature>
<feature type="transmembrane region" description="Helical" evidence="6">
    <location>
        <begin position="356"/>
        <end position="375"/>
    </location>
</feature>
<feature type="transmembrane region" description="Helical" evidence="6">
    <location>
        <begin position="185"/>
        <end position="206"/>
    </location>
</feature>
<evidence type="ECO:0000256" key="4">
    <source>
        <dbReference type="ARBA" id="ARBA00023136"/>
    </source>
</evidence>
<dbReference type="InterPro" id="IPR018045">
    <property type="entry name" value="S04_transporter_CS"/>
</dbReference>
<feature type="transmembrane region" description="Helical" evidence="6">
    <location>
        <begin position="218"/>
        <end position="237"/>
    </location>
</feature>
<feature type="transmembrane region" description="Helical" evidence="6">
    <location>
        <begin position="425"/>
        <end position="446"/>
    </location>
</feature>
<dbReference type="PROSITE" id="PS01130">
    <property type="entry name" value="SLC26A"/>
    <property type="match status" value="1"/>
</dbReference>
<keyword evidence="3 6" id="KW-1133">Transmembrane helix</keyword>
<gene>
    <name evidence="8" type="ORF">ZYGR_0AS02060</name>
</gene>
<proteinExistence type="predicted"/>
<dbReference type="PROSITE" id="PS50801">
    <property type="entry name" value="STAS"/>
    <property type="match status" value="1"/>
</dbReference>
<feature type="transmembrane region" description="Helical" evidence="6">
    <location>
        <begin position="138"/>
        <end position="158"/>
    </location>
</feature>
<evidence type="ECO:0000256" key="1">
    <source>
        <dbReference type="ARBA" id="ARBA00004141"/>
    </source>
</evidence>
<evidence type="ECO:0000256" key="2">
    <source>
        <dbReference type="ARBA" id="ARBA00022692"/>
    </source>
</evidence>
<feature type="region of interest" description="Disordered" evidence="5">
    <location>
        <begin position="1"/>
        <end position="33"/>
    </location>
</feature>
<dbReference type="Pfam" id="PF01740">
    <property type="entry name" value="STAS"/>
    <property type="match status" value="1"/>
</dbReference>
<comment type="caution">
    <text evidence="8">The sequence shown here is derived from an EMBL/GenBank/DDBJ whole genome shotgun (WGS) entry which is preliminary data.</text>
</comment>
<feature type="transmembrane region" description="Helical" evidence="6">
    <location>
        <begin position="396"/>
        <end position="419"/>
    </location>
</feature>
<evidence type="ECO:0000313" key="8">
    <source>
        <dbReference type="EMBL" id="GAV54883.1"/>
    </source>
</evidence>
<feature type="transmembrane region" description="Helical" evidence="6">
    <location>
        <begin position="108"/>
        <end position="126"/>
    </location>
</feature>
<name>A0A1Q3AHC2_ZYGRO</name>
<dbReference type="SUPFAM" id="SSF52091">
    <property type="entry name" value="SpoIIaa-like"/>
    <property type="match status" value="1"/>
</dbReference>
<feature type="domain" description="STAS" evidence="7">
    <location>
        <begin position="560"/>
        <end position="705"/>
    </location>
</feature>
<dbReference type="Proteomes" id="UP000187013">
    <property type="component" value="Unassembled WGS sequence"/>
</dbReference>
<feature type="transmembrane region" description="Helical" evidence="6">
    <location>
        <begin position="453"/>
        <end position="473"/>
    </location>
</feature>
<keyword evidence="4 6" id="KW-0472">Membrane</keyword>